<dbReference type="EMBL" id="LGTO01000007">
    <property type="protein sequence ID" value="KNE18913.1"/>
    <property type="molecule type" value="Genomic_DNA"/>
</dbReference>
<dbReference type="Pfam" id="PF25137">
    <property type="entry name" value="ADH_Fe_C"/>
    <property type="match status" value="1"/>
</dbReference>
<dbReference type="PATRIC" id="fig|1473.5.peg.502"/>
<protein>
    <submittedName>
        <fullName evidence="5">Alcohol dehydrogenase</fullName>
    </submittedName>
</protein>
<dbReference type="InterPro" id="IPR001670">
    <property type="entry name" value="ADH_Fe/GldA"/>
</dbReference>
<dbReference type="InterPro" id="IPR039697">
    <property type="entry name" value="Alcohol_dehydrogenase_Fe"/>
</dbReference>
<gene>
    <name evidence="5" type="ORF">AFK71_10025</name>
</gene>
<reference evidence="6" key="1">
    <citation type="submission" date="2015-07" db="EMBL/GenBank/DDBJ databases">
        <title>Fjat-10053 dsm26.</title>
        <authorList>
            <person name="Liu B."/>
            <person name="Wang J."/>
            <person name="Zhu Y."/>
            <person name="Liu G."/>
            <person name="Chen Q."/>
            <person name="Chen Z."/>
            <person name="Lan J."/>
            <person name="Che J."/>
            <person name="Ge C."/>
            <person name="Shi H."/>
            <person name="Pan Z."/>
            <person name="Liu X."/>
        </authorList>
    </citation>
    <scope>NUCLEOTIDE SEQUENCE [LARGE SCALE GENOMIC DNA]</scope>
    <source>
        <strain evidence="6">DSM 26</strain>
    </source>
</reference>
<dbReference type="InterPro" id="IPR056798">
    <property type="entry name" value="ADH_Fe_C"/>
</dbReference>
<comment type="caution">
    <text evidence="5">The sequence shown here is derived from an EMBL/GenBank/DDBJ whole genome shotgun (WGS) entry which is preliminary data.</text>
</comment>
<evidence type="ECO:0000313" key="6">
    <source>
        <dbReference type="Proteomes" id="UP000036780"/>
    </source>
</evidence>
<dbReference type="SUPFAM" id="SSF56796">
    <property type="entry name" value="Dehydroquinate synthase-like"/>
    <property type="match status" value="1"/>
</dbReference>
<dbReference type="RefSeq" id="WP_050351407.1">
    <property type="nucleotide sequence ID" value="NZ_BOSN01000003.1"/>
</dbReference>
<dbReference type="FunFam" id="1.20.1090.10:FF:000001">
    <property type="entry name" value="Aldehyde-alcohol dehydrogenase"/>
    <property type="match status" value="1"/>
</dbReference>
<organism evidence="5 6">
    <name type="scientific">Virgibacillus pantothenticus</name>
    <dbReference type="NCBI Taxonomy" id="1473"/>
    <lineage>
        <taxon>Bacteria</taxon>
        <taxon>Bacillati</taxon>
        <taxon>Bacillota</taxon>
        <taxon>Bacilli</taxon>
        <taxon>Bacillales</taxon>
        <taxon>Bacillaceae</taxon>
        <taxon>Virgibacillus</taxon>
    </lineage>
</organism>
<keyword evidence="2" id="KW-0560">Oxidoreductase</keyword>
<dbReference type="Pfam" id="PF00465">
    <property type="entry name" value="Fe-ADH"/>
    <property type="match status" value="1"/>
</dbReference>
<dbReference type="OrthoDB" id="9815791at2"/>
<feature type="domain" description="Alcohol dehydrogenase iron-type/glycerol dehydrogenase GldA" evidence="3">
    <location>
        <begin position="18"/>
        <end position="158"/>
    </location>
</feature>
<dbReference type="PANTHER" id="PTHR11496:SF83">
    <property type="entry name" value="HYDROXYACID-OXOACID TRANSHYDROGENASE, MITOCHONDRIAL"/>
    <property type="match status" value="1"/>
</dbReference>
<accession>A0A0L0QKX1</accession>
<evidence type="ECO:0000259" key="4">
    <source>
        <dbReference type="Pfam" id="PF25137"/>
    </source>
</evidence>
<evidence type="ECO:0000313" key="5">
    <source>
        <dbReference type="EMBL" id="KNE18913.1"/>
    </source>
</evidence>
<sequence>MNSFFVKPKMLFDVKTQDFLRTCQGNRYFIISDPMMKELGFIEIIKNEILQQNNSCKVFDKITPDPQLSTVAEGLHEMMTFKPDVLIAIGGGSAIDAAKGMILSFSKIDRDAKRPLFIAIPSTSGTGSEVTSFAVITNGLEKKPIINEVMIPDIALLDVDLVKTVPPKVTADTGMDVLTHAIEAYVSTKATEFTDALAEKAIKLVFESLIEVFRDGSKIEHRNKMHKASSLAGIAFTNASLGISHSIAHAIGGIFHISHGRINALILPHVIAYNAGCDGKLTPTANKYQEISQFLNLPAATPEEGTKSLISAINFLNEALTIEKGFSELAIEKDNYYEYKHLIADFALQDDCTTTNPRVPTREELAGLYLSLY</sequence>
<dbReference type="PANTHER" id="PTHR11496">
    <property type="entry name" value="ALCOHOL DEHYDROGENASE"/>
    <property type="match status" value="1"/>
</dbReference>
<dbReference type="Proteomes" id="UP000036780">
    <property type="component" value="Unassembled WGS sequence"/>
</dbReference>
<dbReference type="PROSITE" id="PS00913">
    <property type="entry name" value="ADH_IRON_1"/>
    <property type="match status" value="1"/>
</dbReference>
<dbReference type="InterPro" id="IPR018211">
    <property type="entry name" value="ADH_Fe_CS"/>
</dbReference>
<comment type="similarity">
    <text evidence="1">Belongs to the iron-containing alcohol dehydrogenase family.</text>
</comment>
<dbReference type="GO" id="GO:0046872">
    <property type="term" value="F:metal ion binding"/>
    <property type="evidence" value="ECO:0007669"/>
    <property type="project" value="InterPro"/>
</dbReference>
<dbReference type="Gene3D" id="1.20.1090.10">
    <property type="entry name" value="Dehydroquinate synthase-like - alpha domain"/>
    <property type="match status" value="1"/>
</dbReference>
<dbReference type="AlphaFoldDB" id="A0A0L0QKX1"/>
<evidence type="ECO:0000256" key="2">
    <source>
        <dbReference type="ARBA" id="ARBA00023002"/>
    </source>
</evidence>
<proteinExistence type="inferred from homology"/>
<dbReference type="CDD" id="cd08180">
    <property type="entry name" value="PDD"/>
    <property type="match status" value="1"/>
</dbReference>
<dbReference type="GeneID" id="66871895"/>
<feature type="domain" description="Fe-containing alcohol dehydrogenase-like C-terminal" evidence="4">
    <location>
        <begin position="170"/>
        <end position="371"/>
    </location>
</feature>
<dbReference type="FunFam" id="3.40.50.1970:FF:000003">
    <property type="entry name" value="Alcohol dehydrogenase, iron-containing"/>
    <property type="match status" value="1"/>
</dbReference>
<evidence type="ECO:0000256" key="1">
    <source>
        <dbReference type="ARBA" id="ARBA00007358"/>
    </source>
</evidence>
<dbReference type="Gene3D" id="3.40.50.1970">
    <property type="match status" value="1"/>
</dbReference>
<name>A0A0L0QKX1_VIRPA</name>
<keyword evidence="6" id="KW-1185">Reference proteome</keyword>
<dbReference type="GO" id="GO:0004022">
    <property type="term" value="F:alcohol dehydrogenase (NAD+) activity"/>
    <property type="evidence" value="ECO:0007669"/>
    <property type="project" value="TreeGrafter"/>
</dbReference>
<evidence type="ECO:0000259" key="3">
    <source>
        <dbReference type="Pfam" id="PF00465"/>
    </source>
</evidence>